<evidence type="ECO:0000313" key="2">
    <source>
        <dbReference type="EMBL" id="OIO14350.1"/>
    </source>
</evidence>
<sequence length="244" mass="27742">MKKTIKNNILNKIQKGEVKMRSKLSVFTERLGIESSMILLFLGLIFFSGLVSLWFKTNSDLIFGEYGKYGLRSFIEAFPYLFVMIFIVFFILLSILLKKFDISYKKPFIIILSVILGLAMLFGLYSVNTPYGKRFYQGSGKYFRMGQMMKGNNFFFGKVVGQENNRMIILSEDNKEIAVTINNDTHFPYGKPSLGDEVRCVGEWDGDNFNAYGIRVFNSDDYGGYGGGNGMGGMKDGKGPMWLR</sequence>
<dbReference type="EMBL" id="MNUY01000038">
    <property type="protein sequence ID" value="OIO14350.1"/>
    <property type="molecule type" value="Genomic_DNA"/>
</dbReference>
<protein>
    <submittedName>
        <fullName evidence="2">Uncharacterized protein</fullName>
    </submittedName>
</protein>
<organism evidence="2 3">
    <name type="scientific">Candidatus Gottesmanbacteria bacterium CG1_02_37_22</name>
    <dbReference type="NCBI Taxonomy" id="1805209"/>
    <lineage>
        <taxon>Bacteria</taxon>
        <taxon>Candidatus Gottesmaniibacteriota</taxon>
    </lineage>
</organism>
<accession>A0A1J4TV69</accession>
<evidence type="ECO:0000256" key="1">
    <source>
        <dbReference type="SAM" id="Phobius"/>
    </source>
</evidence>
<dbReference type="AlphaFoldDB" id="A0A1J4TV69"/>
<feature type="transmembrane region" description="Helical" evidence="1">
    <location>
        <begin position="37"/>
        <end position="57"/>
    </location>
</feature>
<dbReference type="STRING" id="1805209.AUJ73_02385"/>
<keyword evidence="1" id="KW-1133">Transmembrane helix</keyword>
<proteinExistence type="predicted"/>
<keyword evidence="1" id="KW-0812">Transmembrane</keyword>
<feature type="transmembrane region" description="Helical" evidence="1">
    <location>
        <begin position="108"/>
        <end position="127"/>
    </location>
</feature>
<gene>
    <name evidence="2" type="ORF">AUJ73_02385</name>
</gene>
<comment type="caution">
    <text evidence="2">The sequence shown here is derived from an EMBL/GenBank/DDBJ whole genome shotgun (WGS) entry which is preliminary data.</text>
</comment>
<feature type="transmembrane region" description="Helical" evidence="1">
    <location>
        <begin position="77"/>
        <end position="96"/>
    </location>
</feature>
<evidence type="ECO:0000313" key="3">
    <source>
        <dbReference type="Proteomes" id="UP000183120"/>
    </source>
</evidence>
<keyword evidence="1" id="KW-0472">Membrane</keyword>
<reference evidence="2 3" key="1">
    <citation type="journal article" date="2016" name="Environ. Microbiol.">
        <title>Genomic resolution of a cold subsurface aquifer community provides metabolic insights for novel microbes adapted to high CO concentrations.</title>
        <authorList>
            <person name="Probst A.J."/>
            <person name="Castelle C.J."/>
            <person name="Singh A."/>
            <person name="Brown C.T."/>
            <person name="Anantharaman K."/>
            <person name="Sharon I."/>
            <person name="Hug L.A."/>
            <person name="Burstein D."/>
            <person name="Emerson J.B."/>
            <person name="Thomas B.C."/>
            <person name="Banfield J.F."/>
        </authorList>
    </citation>
    <scope>NUCLEOTIDE SEQUENCE [LARGE SCALE GENOMIC DNA]</scope>
    <source>
        <strain evidence="2">CG1_02_37_22</strain>
    </source>
</reference>
<name>A0A1J4TV69_9BACT</name>
<dbReference type="Proteomes" id="UP000183120">
    <property type="component" value="Unassembled WGS sequence"/>
</dbReference>